<evidence type="ECO:0000256" key="2">
    <source>
        <dbReference type="ARBA" id="ARBA00022553"/>
    </source>
</evidence>
<dbReference type="SUPFAM" id="SSF46785">
    <property type="entry name" value="Winged helix' DNA-binding domain"/>
    <property type="match status" value="1"/>
</dbReference>
<feature type="region of interest" description="Disordered" evidence="7">
    <location>
        <begin position="1260"/>
        <end position="1283"/>
    </location>
</feature>
<keyword evidence="2" id="KW-0597">Phosphoprotein</keyword>
<dbReference type="Pfam" id="PF24655">
    <property type="entry name" value="DUF7645"/>
    <property type="match status" value="1"/>
</dbReference>
<evidence type="ECO:0000259" key="8">
    <source>
        <dbReference type="Pfam" id="PF04182"/>
    </source>
</evidence>
<evidence type="ECO:0008006" key="17">
    <source>
        <dbReference type="Google" id="ProtNLM"/>
    </source>
</evidence>
<comment type="caution">
    <text evidence="15">The sequence shown here is derived from an EMBL/GenBank/DDBJ whole genome shotgun (WGS) entry which is preliminary data.</text>
</comment>
<feature type="domain" description="DUF7599" evidence="11">
    <location>
        <begin position="241"/>
        <end position="324"/>
    </location>
</feature>
<dbReference type="Pfam" id="PF04182">
    <property type="entry name" value="B-block_TFIIIC"/>
    <property type="match status" value="1"/>
</dbReference>
<dbReference type="InterPro" id="IPR056428">
    <property type="entry name" value="WH_GTF3C1"/>
</dbReference>
<evidence type="ECO:0000313" key="15">
    <source>
        <dbReference type="EMBL" id="CAA2964865.1"/>
    </source>
</evidence>
<dbReference type="CDD" id="cd16169">
    <property type="entry name" value="Tau138_eWH"/>
    <property type="match status" value="1"/>
</dbReference>
<dbReference type="InterPro" id="IPR035625">
    <property type="entry name" value="Tfc3-like_eWH"/>
</dbReference>
<dbReference type="GO" id="GO:0006384">
    <property type="term" value="P:transcription initiation at RNA polymerase III promoter"/>
    <property type="evidence" value="ECO:0007669"/>
    <property type="project" value="InterPro"/>
</dbReference>
<dbReference type="CDD" id="cd00090">
    <property type="entry name" value="HTH_ARSR"/>
    <property type="match status" value="1"/>
</dbReference>
<keyword evidence="5" id="KW-0539">Nucleus</keyword>
<dbReference type="InterPro" id="IPR056020">
    <property type="entry name" value="DUF7599"/>
</dbReference>
<dbReference type="InterPro" id="IPR056062">
    <property type="entry name" value="DUF7645"/>
</dbReference>
<gene>
    <name evidence="15" type="ORF">OLEA9_A004918</name>
</gene>
<dbReference type="Proteomes" id="UP000594638">
    <property type="component" value="Unassembled WGS sequence"/>
</dbReference>
<feature type="domain" description="GTF3C1 extended winged-helix" evidence="10">
    <location>
        <begin position="563"/>
        <end position="670"/>
    </location>
</feature>
<evidence type="ECO:0000256" key="6">
    <source>
        <dbReference type="SAM" id="Coils"/>
    </source>
</evidence>
<dbReference type="GO" id="GO:0000127">
    <property type="term" value="C:transcription factor TFIIIC complex"/>
    <property type="evidence" value="ECO:0007669"/>
    <property type="project" value="InterPro"/>
</dbReference>
<feature type="compositionally biased region" description="Basic and acidic residues" evidence="7">
    <location>
        <begin position="1001"/>
        <end position="1013"/>
    </location>
</feature>
<organism evidence="15 16">
    <name type="scientific">Olea europaea subsp. europaea</name>
    <dbReference type="NCBI Taxonomy" id="158383"/>
    <lineage>
        <taxon>Eukaryota</taxon>
        <taxon>Viridiplantae</taxon>
        <taxon>Streptophyta</taxon>
        <taxon>Embryophyta</taxon>
        <taxon>Tracheophyta</taxon>
        <taxon>Spermatophyta</taxon>
        <taxon>Magnoliopsida</taxon>
        <taxon>eudicotyledons</taxon>
        <taxon>Gunneridae</taxon>
        <taxon>Pentapetalae</taxon>
        <taxon>asterids</taxon>
        <taxon>lamiids</taxon>
        <taxon>Lamiales</taxon>
        <taxon>Oleaceae</taxon>
        <taxon>Oleeae</taxon>
        <taxon>Olea</taxon>
    </lineage>
</organism>
<evidence type="ECO:0000256" key="4">
    <source>
        <dbReference type="ARBA" id="ARBA00023163"/>
    </source>
</evidence>
<evidence type="ECO:0000256" key="5">
    <source>
        <dbReference type="ARBA" id="ARBA00023242"/>
    </source>
</evidence>
<dbReference type="EMBL" id="CACTIH010001831">
    <property type="protein sequence ID" value="CAA2964865.1"/>
    <property type="molecule type" value="Genomic_DNA"/>
</dbReference>
<evidence type="ECO:0000259" key="9">
    <source>
        <dbReference type="Pfam" id="PF23704"/>
    </source>
</evidence>
<dbReference type="PANTHER" id="PTHR15180:SF1">
    <property type="entry name" value="GENERAL TRANSCRIPTION FACTOR 3C POLYPEPTIDE 1"/>
    <property type="match status" value="1"/>
</dbReference>
<dbReference type="Pfam" id="PF24658">
    <property type="entry name" value="DUF7647"/>
    <property type="match status" value="1"/>
</dbReference>
<evidence type="ECO:0000313" key="16">
    <source>
        <dbReference type="Proteomes" id="UP000594638"/>
    </source>
</evidence>
<dbReference type="Pfam" id="PF24101">
    <property type="entry name" value="WHD_GTF3C1"/>
    <property type="match status" value="1"/>
</dbReference>
<dbReference type="InterPro" id="IPR011991">
    <property type="entry name" value="ArsR-like_HTH"/>
</dbReference>
<dbReference type="Gene3D" id="1.10.10.10">
    <property type="entry name" value="Winged helix-like DNA-binding domain superfamily/Winged helix DNA-binding domain"/>
    <property type="match status" value="1"/>
</dbReference>
<dbReference type="Gramene" id="OE9A004918T3">
    <property type="protein sequence ID" value="OE9A004918C3"/>
    <property type="gene ID" value="OE9A004918"/>
</dbReference>
<sequence length="1895" mass="214561">MDSMVHSALEEICSQGTNGLPIQNLWPKLGSSLSSHGLSLCPDVKRALWVNLLDIPGLQFGSGVKVSCNSKEDLMKYSVEEWEQMNLKVVAPESLRNNFIGIYDVAASDSGISQPQRRALERLAIARTNGITQSELAKELGIKGNKIFYVLKKLETQGLIVRQSTVVRTKESSNEGDPKSGSTVTTNMLHLYRYAKHLGSQQRLEIIKEDKPFVDGEVADGNAATGDGFSEGTAKEVVHVKDFLPALKAICDKLEEAEGKVLVVSDIKRDLGYRGTQGHRAWRNIFHRLKDAHVVEECCVMANKKEVNCLRLLKKFSPSYFEPKSHGRGHDSIDMEQPINLGKRGQATEQLVELPILRQVYDIIDAEGSKGLTITEVCKRLGIRNKPYYNRLLNMFSRFGMHLQAESHNRCVGYRVWSSGNFNPEATNMVPSLPEVALLEGTESNQHVLDLNSHENLAQSIQVVGASTSNDDVRDIDENEWTTVEPESSNCMKVDAEGRNTLLCPINSQNSVTEPTNVVPQEELQIVSKEIVNTAPIEMCPPAVSTPSKRRSQPRYPCLTMGAVSSQREQRILKMLQEEKFLIKPELHRRLESLEKNKNTMMDRKTLERTLNKLQREGHCKCIHVSVPALTNCGRSKTTEVVLHPSVYNVSPELVGQIHDRMRSFESQVRTQSYSRQKKGQPIPVLDSVQRIPNSIKLDVQADRAEMMRSNGFVLAKMVRTKLLHIFLWGCVSSSPGWDDALLSSNHAYDLKNPHSTCKLFELDKAIKFMPLELFLQVVGSTEKFEDMIEKCRSGLRLSDLPVQESKHLMDTRATGRLSWLIDILRRLKLIRLLSKGNGEDSSNSSHTTLTYALELKPYIEEPVSAVALSSDFLFPDLRPQVRHDFVLSSRKAVDEYWSTLEYCYATAKSRAALHAFPGSSVHEVFHSRSWTSVRVMTAEQRAELLKCVTRDEPNKKLSYRECRKIAKDLNLTLEQVLHVYYDKRQQRLTRLPGVSNAEVEDNHSIKSKDISTSRKRKKYSERKSSEFVKANIADGQPSSERTTAPLDSDDLFTEAQNSILTSEEDYEYHLQRYLTGDNIESREEPEFNEVDEEARSFIHKCALSRLKPGSRRKFSWNEEADRQLVIEYARYRAALGAKFHRVDWASISALPASPDSCRRRMAILNSYIPFRKAVMKLCNILAERYARYLEQVQGKMLNHADTEMRDQDYAVEEENVCSSSSKFGTCWDNFDDNIIKRALDDVLLNKRLAKLEASKHMCSDKEDGEGKYPRGTGITSSAPHSQEFENCEEKSRACPQRSSSRLLPKKYVKLLNEGASVSRRAHESVAVANAAELFKLIFLSTSSAPEVPTLLAETLRRYSEHDLFAAFNYLREKKIMIGGSYNSPFVLSQHFLQSISLSPFPMNTGKRAANFACWLQERETDLMEKGFDLPEDLQCGEIFHLCALVFSGELSITPCLPEEGVGEAEDTRTSKRKHDSSDIFGDDTPKKSRTLTGEGEIISRREKGFPGIKLQLHCATISRIHVIERYKDEDFNFVTLGKSTPTDTLSLEVDRNTSHSDVADHAREILDSGTTILPAYDVSKSPWEAMTSYSEYLISLRSCQEKRFSLHPEVFKTLYSAIQKSGDQGLSMKEISKVLNMQGNMLEIMVEVLETFRRAIKVNAYDDIRVVDSLYRSKYFLTPVAAVHHDHVRTPLRDQKRKMDEELMSIDCNNHIDDVACRDEINMIANKEHRVTILNLPEDVADRSTEIQSKDKITGYEHSEVIPPKMDGGIEMCSLHSVDSHIYRPILPWMNGDGTVNELVYKGLVRRVLGIVMQNPGILEDDIINKMRALNPQSCRKLLEIMIMDNHIATRKIPQMTSSQPPAILSDVLGCRFKSPKLICREHFYANPMSTSLL</sequence>
<keyword evidence="16" id="KW-1185">Reference proteome</keyword>
<dbReference type="InterPro" id="IPR056064">
    <property type="entry name" value="DUF7647"/>
</dbReference>
<comment type="subcellular location">
    <subcellularLocation>
        <location evidence="1">Nucleus</location>
    </subcellularLocation>
</comment>
<dbReference type="Pfam" id="PF24657">
    <property type="entry name" value="DUF7646"/>
    <property type="match status" value="1"/>
</dbReference>
<feature type="domain" description="General transcription factor 3C polypeptide 1 winged-helix" evidence="9">
    <location>
        <begin position="1"/>
        <end position="103"/>
    </location>
</feature>
<feature type="domain" description="DUF7646" evidence="13">
    <location>
        <begin position="342"/>
        <end position="425"/>
    </location>
</feature>
<dbReference type="GO" id="GO:0005634">
    <property type="term" value="C:nucleus"/>
    <property type="evidence" value="ECO:0007669"/>
    <property type="project" value="UniProtKB-SubCell"/>
</dbReference>
<keyword evidence="4" id="KW-0804">Transcription</keyword>
<evidence type="ECO:0000256" key="3">
    <source>
        <dbReference type="ARBA" id="ARBA00023125"/>
    </source>
</evidence>
<dbReference type="Pfam" id="PF24538">
    <property type="entry name" value="DUF7599"/>
    <property type="match status" value="1"/>
</dbReference>
<dbReference type="InterPro" id="IPR036390">
    <property type="entry name" value="WH_DNA-bd_sf"/>
</dbReference>
<evidence type="ECO:0000256" key="1">
    <source>
        <dbReference type="ARBA" id="ARBA00004123"/>
    </source>
</evidence>
<keyword evidence="3" id="KW-0238">DNA-binding</keyword>
<dbReference type="OrthoDB" id="68020at2759"/>
<feature type="domain" description="DUF7645" evidence="12">
    <location>
        <begin position="933"/>
        <end position="991"/>
    </location>
</feature>
<dbReference type="GO" id="GO:0003677">
    <property type="term" value="F:DNA binding"/>
    <property type="evidence" value="ECO:0007669"/>
    <property type="project" value="UniProtKB-KW"/>
</dbReference>
<dbReference type="PANTHER" id="PTHR15180">
    <property type="entry name" value="GENERAL TRANSCRIPTION FACTOR 3C POLYPEPTIDE 1"/>
    <property type="match status" value="1"/>
</dbReference>
<keyword evidence="6" id="KW-0175">Coiled coil</keyword>
<dbReference type="GO" id="GO:0042791">
    <property type="term" value="P:5S class rRNA transcription by RNA polymerase III"/>
    <property type="evidence" value="ECO:0007669"/>
    <property type="project" value="TreeGrafter"/>
</dbReference>
<evidence type="ECO:0000256" key="7">
    <source>
        <dbReference type="SAM" id="MobiDB-lite"/>
    </source>
</evidence>
<feature type="compositionally biased region" description="Basic and acidic residues" evidence="7">
    <location>
        <begin position="1260"/>
        <end position="1269"/>
    </location>
</feature>
<feature type="domain" description="DUF7647" evidence="14">
    <location>
        <begin position="753"/>
        <end position="932"/>
    </location>
</feature>
<evidence type="ECO:0000259" key="10">
    <source>
        <dbReference type="Pfam" id="PF24101"/>
    </source>
</evidence>
<evidence type="ECO:0000259" key="11">
    <source>
        <dbReference type="Pfam" id="PF24538"/>
    </source>
</evidence>
<proteinExistence type="predicted"/>
<dbReference type="InterPro" id="IPR007309">
    <property type="entry name" value="TFIIIC_Bblock-bd"/>
</dbReference>
<feature type="coiled-coil region" evidence="6">
    <location>
        <begin position="584"/>
        <end position="617"/>
    </location>
</feature>
<dbReference type="InterPro" id="IPR036388">
    <property type="entry name" value="WH-like_DNA-bd_sf"/>
</dbReference>
<protein>
    <recommendedName>
        <fullName evidence="17">B-block binding subunit of TFIIIC</fullName>
    </recommendedName>
</protein>
<evidence type="ECO:0000259" key="14">
    <source>
        <dbReference type="Pfam" id="PF24658"/>
    </source>
</evidence>
<reference evidence="15 16" key="1">
    <citation type="submission" date="2019-12" db="EMBL/GenBank/DDBJ databases">
        <authorList>
            <person name="Alioto T."/>
            <person name="Alioto T."/>
            <person name="Gomez Garrido J."/>
        </authorList>
    </citation>
    <scope>NUCLEOTIDE SEQUENCE [LARGE SCALE GENOMIC DNA]</scope>
</reference>
<dbReference type="InterPro" id="IPR044210">
    <property type="entry name" value="Tfc3-like"/>
</dbReference>
<feature type="region of interest" description="Disordered" evidence="7">
    <location>
        <begin position="1461"/>
        <end position="1492"/>
    </location>
</feature>
<accession>A0A8S0QHD9</accession>
<evidence type="ECO:0000259" key="12">
    <source>
        <dbReference type="Pfam" id="PF24655"/>
    </source>
</evidence>
<name>A0A8S0QHD9_OLEEU</name>
<feature type="domain" description="B-block binding subunit of TFIIIC" evidence="8">
    <location>
        <begin position="114"/>
        <end position="196"/>
    </location>
</feature>
<dbReference type="InterPro" id="IPR056467">
    <property type="entry name" value="eWH_GTF3C1"/>
</dbReference>
<dbReference type="Pfam" id="PF23704">
    <property type="entry name" value="WHD_GTF3C1_N"/>
    <property type="match status" value="1"/>
</dbReference>
<feature type="region of interest" description="Disordered" evidence="7">
    <location>
        <begin position="998"/>
        <end position="1023"/>
    </location>
</feature>
<evidence type="ECO:0000259" key="13">
    <source>
        <dbReference type="Pfam" id="PF24657"/>
    </source>
</evidence>
<dbReference type="InterPro" id="IPR056063">
    <property type="entry name" value="DUF7646"/>
</dbReference>